<dbReference type="Proteomes" id="UP000751224">
    <property type="component" value="Unassembled WGS sequence"/>
</dbReference>
<reference evidence="4" key="1">
    <citation type="submission" date="2021-02" db="EMBL/GenBank/DDBJ databases">
        <title>Infant gut strain persistence is associated with maternal origin, phylogeny, and functional potential including surface adhesion and iron acquisition.</title>
        <authorList>
            <person name="Lou Y.C."/>
        </authorList>
    </citation>
    <scope>NUCLEOTIDE SEQUENCE</scope>
    <source>
        <strain evidence="4">L3_108_000G1_dasL3_108_000G1_metabat.metabat.11</strain>
    </source>
</reference>
<dbReference type="InterPro" id="IPR023093">
    <property type="entry name" value="ScpA-like_C"/>
</dbReference>
<keyword evidence="3" id="KW-0132">Cell division</keyword>
<evidence type="ECO:0000256" key="2">
    <source>
        <dbReference type="ARBA" id="ARBA00044777"/>
    </source>
</evidence>
<dbReference type="EMBL" id="JAGZCC010000031">
    <property type="protein sequence ID" value="MBS5588401.1"/>
    <property type="molecule type" value="Genomic_DNA"/>
</dbReference>
<dbReference type="HAMAP" id="MF_01805">
    <property type="entry name" value="ScpA"/>
    <property type="match status" value="1"/>
</dbReference>
<accession>A0A943I7R5</accession>
<dbReference type="InterPro" id="IPR003768">
    <property type="entry name" value="ScpA"/>
</dbReference>
<evidence type="ECO:0000256" key="1">
    <source>
        <dbReference type="ARBA" id="ARBA00022829"/>
    </source>
</evidence>
<comment type="subcellular location">
    <subcellularLocation>
        <location evidence="3">Cytoplasm</location>
    </subcellularLocation>
    <text evidence="3">Associated with two foci at the outer edges of the nucleoid region in young cells, and at four foci within both cell halves in older cells.</text>
</comment>
<sequence length="242" mass="28984">MEYQVVIEEFQGPLDLLLHLIKEKEMDLETLELSIIADQYLQYIHAMDPSLLEIMSEYLVMAADLVEMKSKMLIPKEKVVINDEYQEDPRDALIKRLIEYKRYKDVLDEIREKYRQRQTMIIKPAESMDEYVIDTSTMIPDDLEIYDLMKAIQKMFQRKALSKPLDTHIAKKDISIDERTEQIKKFFRTRVNKRVKFEELFDRYDRFYFIVTFIAVLVLAKDKEVEIIQDGLFEEIYVEGKV</sequence>
<dbReference type="GO" id="GO:0007059">
    <property type="term" value="P:chromosome segregation"/>
    <property type="evidence" value="ECO:0007669"/>
    <property type="project" value="UniProtKB-UniRule"/>
</dbReference>
<dbReference type="RefSeq" id="WP_303887130.1">
    <property type="nucleotide sequence ID" value="NZ_JAGZCC010000031.1"/>
</dbReference>
<comment type="subunit">
    <text evidence="3">Component of a cohesin-like complex composed of ScpA, ScpB and the Smc homodimer, in which ScpA and ScpB bind to the head domain of Smc. The presence of the three proteins is required for the association of the complex with DNA.</text>
</comment>
<dbReference type="PANTHER" id="PTHR33969:SF2">
    <property type="entry name" value="SEGREGATION AND CONDENSATION PROTEIN A"/>
    <property type="match status" value="1"/>
</dbReference>
<protein>
    <recommendedName>
        <fullName evidence="2 3">Segregation and condensation protein A</fullName>
    </recommendedName>
</protein>
<proteinExistence type="inferred from homology"/>
<dbReference type="Gene3D" id="6.10.250.2410">
    <property type="match status" value="1"/>
</dbReference>
<keyword evidence="3" id="KW-0963">Cytoplasm</keyword>
<keyword evidence="3" id="KW-0131">Cell cycle</keyword>
<dbReference type="PANTHER" id="PTHR33969">
    <property type="entry name" value="SEGREGATION AND CONDENSATION PROTEIN A"/>
    <property type="match status" value="1"/>
</dbReference>
<dbReference type="GO" id="GO:0051301">
    <property type="term" value="P:cell division"/>
    <property type="evidence" value="ECO:0007669"/>
    <property type="project" value="UniProtKB-KW"/>
</dbReference>
<dbReference type="GO" id="GO:0006260">
    <property type="term" value="P:DNA replication"/>
    <property type="evidence" value="ECO:0007669"/>
    <property type="project" value="UniProtKB-UniRule"/>
</dbReference>
<evidence type="ECO:0000256" key="3">
    <source>
        <dbReference type="HAMAP-Rule" id="MF_01805"/>
    </source>
</evidence>
<name>A0A943I7R5_9FIRM</name>
<dbReference type="Gene3D" id="1.10.10.580">
    <property type="entry name" value="Structural maintenance of chromosome 1. Chain E"/>
    <property type="match status" value="1"/>
</dbReference>
<comment type="similarity">
    <text evidence="3">Belongs to the ScpA family.</text>
</comment>
<dbReference type="AlphaFoldDB" id="A0A943I7R5"/>
<keyword evidence="1 3" id="KW-0159">Chromosome partition</keyword>
<dbReference type="GO" id="GO:0005737">
    <property type="term" value="C:cytoplasm"/>
    <property type="evidence" value="ECO:0007669"/>
    <property type="project" value="UniProtKB-SubCell"/>
</dbReference>
<gene>
    <name evidence="3" type="primary">scpA</name>
    <name evidence="4" type="ORF">KHX14_06235</name>
</gene>
<dbReference type="Pfam" id="PF02616">
    <property type="entry name" value="SMC_ScpA"/>
    <property type="match status" value="1"/>
</dbReference>
<comment type="caution">
    <text evidence="4">The sequence shown here is derived from an EMBL/GenBank/DDBJ whole genome shotgun (WGS) entry which is preliminary data.</text>
</comment>
<comment type="function">
    <text evidence="3">Participates in chromosomal partition during cell division. May act via the formation of a condensin-like complex containing Smc and ScpB that pull DNA away from mid-cell into both cell halves.</text>
</comment>
<evidence type="ECO:0000313" key="5">
    <source>
        <dbReference type="Proteomes" id="UP000751224"/>
    </source>
</evidence>
<organism evidence="4 5">
    <name type="scientific">Thomasclavelia spiroformis</name>
    <dbReference type="NCBI Taxonomy" id="29348"/>
    <lineage>
        <taxon>Bacteria</taxon>
        <taxon>Bacillati</taxon>
        <taxon>Bacillota</taxon>
        <taxon>Erysipelotrichia</taxon>
        <taxon>Erysipelotrichales</taxon>
        <taxon>Coprobacillaceae</taxon>
        <taxon>Thomasclavelia</taxon>
    </lineage>
</organism>
<evidence type="ECO:0000313" key="4">
    <source>
        <dbReference type="EMBL" id="MBS5588401.1"/>
    </source>
</evidence>